<feature type="non-terminal residue" evidence="1">
    <location>
        <position position="283"/>
    </location>
</feature>
<evidence type="ECO:0008006" key="2">
    <source>
        <dbReference type="Google" id="ProtNLM"/>
    </source>
</evidence>
<dbReference type="EMBL" id="BART01024482">
    <property type="protein sequence ID" value="GAH04379.1"/>
    <property type="molecule type" value="Genomic_DNA"/>
</dbReference>
<comment type="caution">
    <text evidence="1">The sequence shown here is derived from an EMBL/GenBank/DDBJ whole genome shotgun (WGS) entry which is preliminary data.</text>
</comment>
<evidence type="ECO:0000313" key="1">
    <source>
        <dbReference type="EMBL" id="GAH04379.1"/>
    </source>
</evidence>
<sequence>GFADGLKDGIKRVTDAVKGITGKIMDFLKPGSPTRLGPLSTGGGTEKWGYDLIEDFAKGIDKGKSIVVTASENMASATMDVFEDLKNDFKSNIVDPIVGYLETNLANAIEGLLTGTEDFEWSWSNFWEGLKNILIKAVAAMIAKLIILAAFSWLFPWIGIGWNEGGGVGFDKGGQVKGYAPGGGVDTIPARLTVGEYVIAKPMTDFIRKFKAIPQNLISAIARGMPTPTPAFAGGGLVGDSGISSTSFGETKIYVDIHDNKISDDVDVRKLAMTVSAEILKKV</sequence>
<feature type="non-terminal residue" evidence="1">
    <location>
        <position position="1"/>
    </location>
</feature>
<accession>X1DH71</accession>
<protein>
    <recommendedName>
        <fullName evidence="2">Bacteriophage tail tape measure C-terminal domain-containing protein</fullName>
    </recommendedName>
</protein>
<name>X1DH71_9ZZZZ</name>
<dbReference type="AlphaFoldDB" id="X1DH71"/>
<organism evidence="1">
    <name type="scientific">marine sediment metagenome</name>
    <dbReference type="NCBI Taxonomy" id="412755"/>
    <lineage>
        <taxon>unclassified sequences</taxon>
        <taxon>metagenomes</taxon>
        <taxon>ecological metagenomes</taxon>
    </lineage>
</organism>
<proteinExistence type="predicted"/>
<reference evidence="1" key="1">
    <citation type="journal article" date="2014" name="Front. Microbiol.">
        <title>High frequency of phylogenetically diverse reductive dehalogenase-homologous genes in deep subseafloor sedimentary metagenomes.</title>
        <authorList>
            <person name="Kawai M."/>
            <person name="Futagami T."/>
            <person name="Toyoda A."/>
            <person name="Takaki Y."/>
            <person name="Nishi S."/>
            <person name="Hori S."/>
            <person name="Arai W."/>
            <person name="Tsubouchi T."/>
            <person name="Morono Y."/>
            <person name="Uchiyama I."/>
            <person name="Ito T."/>
            <person name="Fujiyama A."/>
            <person name="Inagaki F."/>
            <person name="Takami H."/>
        </authorList>
    </citation>
    <scope>NUCLEOTIDE SEQUENCE</scope>
    <source>
        <strain evidence="1">Expedition CK06-06</strain>
    </source>
</reference>
<gene>
    <name evidence="1" type="ORF">S01H4_44206</name>
</gene>